<evidence type="ECO:0000256" key="5">
    <source>
        <dbReference type="RuleBase" id="RU362028"/>
    </source>
</evidence>
<organism evidence="7 8">
    <name type="scientific">Cloacibacillus evryensis</name>
    <dbReference type="NCBI Taxonomy" id="508460"/>
    <lineage>
        <taxon>Bacteria</taxon>
        <taxon>Thermotogati</taxon>
        <taxon>Synergistota</taxon>
        <taxon>Synergistia</taxon>
        <taxon>Synergistales</taxon>
        <taxon>Synergistaceae</taxon>
        <taxon>Cloacibacillus</taxon>
    </lineage>
</organism>
<reference evidence="7 8" key="1">
    <citation type="submission" date="2022-06" db="EMBL/GenBank/DDBJ databases">
        <title>Isolation of gut microbiota from human fecal samples.</title>
        <authorList>
            <person name="Pamer E.G."/>
            <person name="Barat B."/>
            <person name="Waligurski E."/>
            <person name="Medina S."/>
            <person name="Paddock L."/>
            <person name="Mostad J."/>
        </authorList>
    </citation>
    <scope>NUCLEOTIDE SEQUENCE [LARGE SCALE GENOMIC DNA]</scope>
    <source>
        <strain evidence="7 8">DFI.9.90</strain>
    </source>
</reference>
<dbReference type="InterPro" id="IPR006225">
    <property type="entry name" value="PsdUridine_synth_RluC/D"/>
</dbReference>
<dbReference type="Gene3D" id="3.30.2350.10">
    <property type="entry name" value="Pseudouridine synthase"/>
    <property type="match status" value="1"/>
</dbReference>
<protein>
    <recommendedName>
        <fullName evidence="5">Pseudouridine synthase</fullName>
        <ecNumber evidence="5">5.4.99.-</ecNumber>
    </recommendedName>
</protein>
<dbReference type="InterPro" id="IPR006145">
    <property type="entry name" value="PsdUridine_synth_RsuA/RluA"/>
</dbReference>
<keyword evidence="2 5" id="KW-0413">Isomerase</keyword>
<evidence type="ECO:0000313" key="7">
    <source>
        <dbReference type="EMBL" id="MCQ4814396.1"/>
    </source>
</evidence>
<comment type="similarity">
    <text evidence="1 5">Belongs to the pseudouridine synthase RluA family.</text>
</comment>
<dbReference type="NCBIfam" id="TIGR00005">
    <property type="entry name" value="rluA_subfam"/>
    <property type="match status" value="1"/>
</dbReference>
<dbReference type="PROSITE" id="PS01129">
    <property type="entry name" value="PSI_RLU"/>
    <property type="match status" value="1"/>
</dbReference>
<dbReference type="PROSITE" id="PS50889">
    <property type="entry name" value="S4"/>
    <property type="match status" value="1"/>
</dbReference>
<dbReference type="InterPro" id="IPR050188">
    <property type="entry name" value="RluA_PseudoU_synthase"/>
</dbReference>
<evidence type="ECO:0000256" key="1">
    <source>
        <dbReference type="ARBA" id="ARBA00010876"/>
    </source>
</evidence>
<dbReference type="InterPro" id="IPR020103">
    <property type="entry name" value="PsdUridine_synth_cat_dom_sf"/>
</dbReference>
<dbReference type="AlphaFoldDB" id="A0AAW5K3T0"/>
<comment type="function">
    <text evidence="5">Responsible for synthesis of pseudouridine from uracil.</text>
</comment>
<dbReference type="EC" id="5.4.99.-" evidence="5"/>
<dbReference type="GO" id="GO:0006396">
    <property type="term" value="P:RNA processing"/>
    <property type="evidence" value="ECO:0007669"/>
    <property type="project" value="UniProtKB-ARBA"/>
</dbReference>
<comment type="caution">
    <text evidence="7">The sequence shown here is derived from an EMBL/GenBank/DDBJ whole genome shotgun (WGS) entry which is preliminary data.</text>
</comment>
<evidence type="ECO:0000313" key="8">
    <source>
        <dbReference type="Proteomes" id="UP001205919"/>
    </source>
</evidence>
<feature type="domain" description="Pseudouridine synthase RsuA/RluA-like" evidence="6">
    <location>
        <begin position="99"/>
        <end position="246"/>
    </location>
</feature>
<dbReference type="CDD" id="cd02869">
    <property type="entry name" value="PseudoU_synth_RluA_like"/>
    <property type="match status" value="1"/>
</dbReference>
<dbReference type="GO" id="GO:0001522">
    <property type="term" value="P:pseudouridine synthesis"/>
    <property type="evidence" value="ECO:0007669"/>
    <property type="project" value="InterPro"/>
</dbReference>
<dbReference type="Proteomes" id="UP001205919">
    <property type="component" value="Unassembled WGS sequence"/>
</dbReference>
<dbReference type="InterPro" id="IPR006224">
    <property type="entry name" value="PsdUridine_synth_RluA-like_CS"/>
</dbReference>
<dbReference type="SUPFAM" id="SSF55120">
    <property type="entry name" value="Pseudouridine synthase"/>
    <property type="match status" value="1"/>
</dbReference>
<evidence type="ECO:0000256" key="3">
    <source>
        <dbReference type="PIRSR" id="PIRSR606225-1"/>
    </source>
</evidence>
<dbReference type="Pfam" id="PF00849">
    <property type="entry name" value="PseudoU_synth_2"/>
    <property type="match status" value="1"/>
</dbReference>
<dbReference type="GO" id="GO:0140098">
    <property type="term" value="F:catalytic activity, acting on RNA"/>
    <property type="evidence" value="ECO:0007669"/>
    <property type="project" value="UniProtKB-ARBA"/>
</dbReference>
<dbReference type="Gene3D" id="3.10.290.10">
    <property type="entry name" value="RNA-binding S4 domain"/>
    <property type="match status" value="1"/>
</dbReference>
<dbReference type="GO" id="GO:0009982">
    <property type="term" value="F:pseudouridine synthase activity"/>
    <property type="evidence" value="ECO:0007669"/>
    <property type="project" value="InterPro"/>
</dbReference>
<keyword evidence="4" id="KW-0694">RNA-binding</keyword>
<evidence type="ECO:0000256" key="2">
    <source>
        <dbReference type="ARBA" id="ARBA00023235"/>
    </source>
</evidence>
<evidence type="ECO:0000256" key="4">
    <source>
        <dbReference type="PROSITE-ProRule" id="PRU00182"/>
    </source>
</evidence>
<dbReference type="EMBL" id="JANFYT010000015">
    <property type="protein sequence ID" value="MCQ4814396.1"/>
    <property type="molecule type" value="Genomic_DNA"/>
</dbReference>
<name>A0AAW5K3T0_9BACT</name>
<dbReference type="RefSeq" id="WP_256181869.1">
    <property type="nucleotide sequence ID" value="NZ_DBEWVB010000169.1"/>
</dbReference>
<accession>A0AAW5K3T0</accession>
<gene>
    <name evidence="7" type="ORF">NE630_08160</name>
</gene>
<dbReference type="GO" id="GO:0003723">
    <property type="term" value="F:RNA binding"/>
    <property type="evidence" value="ECO:0007669"/>
    <property type="project" value="UniProtKB-KW"/>
</dbReference>
<keyword evidence="8" id="KW-1185">Reference proteome</keyword>
<feature type="active site" evidence="3">
    <location>
        <position position="144"/>
    </location>
</feature>
<dbReference type="PANTHER" id="PTHR21600">
    <property type="entry name" value="MITOCHONDRIAL RNA PSEUDOURIDINE SYNTHASE"/>
    <property type="match status" value="1"/>
</dbReference>
<evidence type="ECO:0000259" key="6">
    <source>
        <dbReference type="Pfam" id="PF00849"/>
    </source>
</evidence>
<proteinExistence type="inferred from homology"/>
<dbReference type="InterPro" id="IPR036986">
    <property type="entry name" value="S4_RNA-bd_sf"/>
</dbReference>
<comment type="catalytic activity">
    <reaction evidence="5">
        <text>a uridine in RNA = a pseudouridine in RNA</text>
        <dbReference type="Rhea" id="RHEA:48348"/>
        <dbReference type="Rhea" id="RHEA-COMP:12068"/>
        <dbReference type="Rhea" id="RHEA-COMP:12069"/>
        <dbReference type="ChEBI" id="CHEBI:65314"/>
        <dbReference type="ChEBI" id="CHEBI:65315"/>
    </reaction>
</comment>
<sequence>MGGELRISADNDGRRVDRVLRTLWPQVPLGAIMKAVRTGEVRLNGKKTKADARLEEGQLLYVPWEEAAGSASRNGYDVHEGDISEKRPPLETLYRDGYLWIVNKPAGLLTQPDVKGGDSLITRALAELCWTRSDYRPATVQRLDRNTTGAVIIALTGAAQRRLAELIREHKIRKLYHAVVEGIADESGRVDLPLLKDGSANMVRPDKDGQPALTLYRRISVQGARSVVEAELVTGRSHQARVHLAAIGHPLVGDAKYGSGRGAKRPLLHARTVIFPDDGELPAVLRGAAVTAPLPADMKKYEGDAL</sequence>